<dbReference type="SUPFAM" id="SSF53335">
    <property type="entry name" value="S-adenosyl-L-methionine-dependent methyltransferases"/>
    <property type="match status" value="1"/>
</dbReference>
<evidence type="ECO:0000313" key="3">
    <source>
        <dbReference type="Proteomes" id="UP000238083"/>
    </source>
</evidence>
<dbReference type="InterPro" id="IPR029063">
    <property type="entry name" value="SAM-dependent_MTases_sf"/>
</dbReference>
<dbReference type="CDD" id="cd02440">
    <property type="entry name" value="AdoMet_MTases"/>
    <property type="match status" value="1"/>
</dbReference>
<gene>
    <name evidence="2" type="ORF">CLV37_104281</name>
</gene>
<reference evidence="2 3" key="1">
    <citation type="submission" date="2018-03" db="EMBL/GenBank/DDBJ databases">
        <title>Genomic Encyclopedia of Archaeal and Bacterial Type Strains, Phase II (KMG-II): from individual species to whole genera.</title>
        <authorList>
            <person name="Goeker M."/>
        </authorList>
    </citation>
    <scope>NUCLEOTIDE SEQUENCE [LARGE SCALE GENOMIC DNA]</scope>
    <source>
        <strain evidence="2 3">DSM 19711</strain>
    </source>
</reference>
<keyword evidence="3" id="KW-1185">Reference proteome</keyword>
<evidence type="ECO:0000259" key="1">
    <source>
        <dbReference type="Pfam" id="PF08241"/>
    </source>
</evidence>
<dbReference type="Proteomes" id="UP000238083">
    <property type="component" value="Unassembled WGS sequence"/>
</dbReference>
<dbReference type="Pfam" id="PF08241">
    <property type="entry name" value="Methyltransf_11"/>
    <property type="match status" value="1"/>
</dbReference>
<dbReference type="PANTHER" id="PTHR43861:SF1">
    <property type="entry name" value="TRANS-ACONITATE 2-METHYLTRANSFERASE"/>
    <property type="match status" value="1"/>
</dbReference>
<protein>
    <submittedName>
        <fullName evidence="2">Methyltransferase family protein</fullName>
    </submittedName>
</protein>
<keyword evidence="2" id="KW-0808">Transferase</keyword>
<comment type="caution">
    <text evidence="2">The sequence shown here is derived from an EMBL/GenBank/DDBJ whole genome shotgun (WGS) entry which is preliminary data.</text>
</comment>
<name>A0A2T0R5S3_9ACTN</name>
<dbReference type="AlphaFoldDB" id="A0A2T0R5S3"/>
<proteinExistence type="predicted"/>
<dbReference type="EMBL" id="PVZF01000004">
    <property type="protein sequence ID" value="PRY16067.1"/>
    <property type="molecule type" value="Genomic_DNA"/>
</dbReference>
<dbReference type="GO" id="GO:0032259">
    <property type="term" value="P:methylation"/>
    <property type="evidence" value="ECO:0007669"/>
    <property type="project" value="UniProtKB-KW"/>
</dbReference>
<organism evidence="2 3">
    <name type="scientific">Kineococcus rhizosphaerae</name>
    <dbReference type="NCBI Taxonomy" id="559628"/>
    <lineage>
        <taxon>Bacteria</taxon>
        <taxon>Bacillati</taxon>
        <taxon>Actinomycetota</taxon>
        <taxon>Actinomycetes</taxon>
        <taxon>Kineosporiales</taxon>
        <taxon>Kineosporiaceae</taxon>
        <taxon>Kineococcus</taxon>
    </lineage>
</organism>
<dbReference type="GO" id="GO:0008757">
    <property type="term" value="F:S-adenosylmethionine-dependent methyltransferase activity"/>
    <property type="evidence" value="ECO:0007669"/>
    <property type="project" value="InterPro"/>
</dbReference>
<sequence length="244" mass="26354">MDRMGHDQHHDHDHRHGGHRRVLDLDALVFAPQLSAVLDALGPLAPRRVVDLGAGTGAGSRLLRERFPDADLLAVDRDPRMLDHLRHQGFATREADLDAGFPDVGDVDLVWAASSLHHVADPARLLTGIRAALAPGGTLAVVELEGLPAFTDAPAETRGREAALAAGWNHHPDWTPALRAAGFAVQRQDLTIEADASAQAEEYARLWLPRYAQMPGADPDALAALLAGELDLRPRATRAVWTAR</sequence>
<dbReference type="Gene3D" id="3.40.50.150">
    <property type="entry name" value="Vaccinia Virus protein VP39"/>
    <property type="match status" value="1"/>
</dbReference>
<accession>A0A2T0R5S3</accession>
<dbReference type="InterPro" id="IPR013216">
    <property type="entry name" value="Methyltransf_11"/>
</dbReference>
<feature type="domain" description="Methyltransferase type 11" evidence="1">
    <location>
        <begin position="50"/>
        <end position="140"/>
    </location>
</feature>
<keyword evidence="2" id="KW-0489">Methyltransferase</keyword>
<evidence type="ECO:0000313" key="2">
    <source>
        <dbReference type="EMBL" id="PRY16067.1"/>
    </source>
</evidence>
<dbReference type="PANTHER" id="PTHR43861">
    <property type="entry name" value="TRANS-ACONITATE 2-METHYLTRANSFERASE-RELATED"/>
    <property type="match status" value="1"/>
</dbReference>